<dbReference type="AlphaFoldDB" id="A0A6P8AWC9"/>
<reference evidence="3 4" key="1">
    <citation type="journal article" date="2019" name="Mol. Biol. Evol.">
        <title>Blast fungal genomes show frequent chromosomal changes, gene gains and losses, and effector gene turnover.</title>
        <authorList>
            <person name="Gomez Luciano L.B."/>
            <person name="Jason Tsai I."/>
            <person name="Chuma I."/>
            <person name="Tosa Y."/>
            <person name="Chen Y.H."/>
            <person name="Li J.Y."/>
            <person name="Li M.Y."/>
            <person name="Jade Lu M.Y."/>
            <person name="Nakayashiki H."/>
            <person name="Li W.H."/>
        </authorList>
    </citation>
    <scope>NUCLEOTIDE SEQUENCE [LARGE SCALE GENOMIC DNA]</scope>
    <source>
        <strain evidence="3 4">NI907</strain>
    </source>
</reference>
<reference evidence="4" key="2">
    <citation type="submission" date="2019-10" db="EMBL/GenBank/DDBJ databases">
        <authorList>
            <consortium name="NCBI Genome Project"/>
        </authorList>
    </citation>
    <scope>NUCLEOTIDE SEQUENCE</scope>
    <source>
        <strain evidence="4">NI907</strain>
    </source>
</reference>
<dbReference type="GO" id="GO:0004622">
    <property type="term" value="F:phosphatidylcholine lysophospholipase activity"/>
    <property type="evidence" value="ECO:0007669"/>
    <property type="project" value="TreeGrafter"/>
</dbReference>
<sequence>MPKSNKLRILCFGDSLTSGYSRSGLASHPYEEKLVKELKVARPELEVETTEDGRPGDLTGFFVSRCHNHFGPKQPKYDWTIILGGTNDLARQYSPETIFDNLKRCWDLALSHGSKVLALTVPEVGVRSRTDEMRDKLNDMIRKAQGGNIYVHDHAAAVPYWSLSQEERDKYWDDHVHLTADGYDLMGKMIAARLVDILLGEEIEANNKNSSDERPSGSSRSRPGVKAFRGDGTVFEEETGDSSKLRQGYVVVRRTDLD</sequence>
<dbReference type="PANTHER" id="PTHR30383:SF19">
    <property type="entry name" value="FIBRONECTIN TYPE-III DOMAIN-CONTAINING PROTEIN"/>
    <property type="match status" value="1"/>
</dbReference>
<organism evidence="3 4">
    <name type="scientific">Pyricularia grisea</name>
    <name type="common">Crabgrass-specific blast fungus</name>
    <name type="synonym">Magnaporthe grisea</name>
    <dbReference type="NCBI Taxonomy" id="148305"/>
    <lineage>
        <taxon>Eukaryota</taxon>
        <taxon>Fungi</taxon>
        <taxon>Dikarya</taxon>
        <taxon>Ascomycota</taxon>
        <taxon>Pezizomycotina</taxon>
        <taxon>Sordariomycetes</taxon>
        <taxon>Sordariomycetidae</taxon>
        <taxon>Magnaporthales</taxon>
        <taxon>Pyriculariaceae</taxon>
        <taxon>Pyricularia</taxon>
    </lineage>
</organism>
<dbReference type="OrthoDB" id="408760at2759"/>
<dbReference type="PANTHER" id="PTHR30383">
    <property type="entry name" value="THIOESTERASE 1/PROTEASE 1/LYSOPHOSPHOLIPASE L1"/>
    <property type="match status" value="1"/>
</dbReference>
<dbReference type="Pfam" id="PF13472">
    <property type="entry name" value="Lipase_GDSL_2"/>
    <property type="match status" value="1"/>
</dbReference>
<dbReference type="RefSeq" id="XP_030979192.1">
    <property type="nucleotide sequence ID" value="XM_031128999.1"/>
</dbReference>
<dbReference type="Proteomes" id="UP000515153">
    <property type="component" value="Chromosome V"/>
</dbReference>
<dbReference type="GeneID" id="41963907"/>
<feature type="region of interest" description="Disordered" evidence="1">
    <location>
        <begin position="206"/>
        <end position="243"/>
    </location>
</feature>
<evidence type="ECO:0000259" key="2">
    <source>
        <dbReference type="Pfam" id="PF13472"/>
    </source>
</evidence>
<proteinExistence type="predicted"/>
<name>A0A6P8AWC9_PYRGI</name>
<dbReference type="InterPro" id="IPR051532">
    <property type="entry name" value="Ester_Hydrolysis_Enzymes"/>
</dbReference>
<accession>A0A6P8AWC9</accession>
<dbReference type="KEGG" id="pgri:PgNI_09009"/>
<evidence type="ECO:0000313" key="3">
    <source>
        <dbReference type="Proteomes" id="UP000515153"/>
    </source>
</evidence>
<protein>
    <recommendedName>
        <fullName evidence="2">SGNH hydrolase-type esterase domain-containing protein</fullName>
    </recommendedName>
</protein>
<gene>
    <name evidence="4" type="ORF">PgNI_09009</name>
</gene>
<evidence type="ECO:0000256" key="1">
    <source>
        <dbReference type="SAM" id="MobiDB-lite"/>
    </source>
</evidence>
<dbReference type="InterPro" id="IPR036514">
    <property type="entry name" value="SGNH_hydro_sf"/>
</dbReference>
<reference evidence="4" key="3">
    <citation type="submission" date="2025-08" db="UniProtKB">
        <authorList>
            <consortium name="RefSeq"/>
        </authorList>
    </citation>
    <scope>IDENTIFICATION</scope>
    <source>
        <strain evidence="4">NI907</strain>
    </source>
</reference>
<keyword evidence="3" id="KW-1185">Reference proteome</keyword>
<dbReference type="Gene3D" id="3.40.50.1110">
    <property type="entry name" value="SGNH hydrolase"/>
    <property type="match status" value="1"/>
</dbReference>
<feature type="domain" description="SGNH hydrolase-type esterase" evidence="2">
    <location>
        <begin position="11"/>
        <end position="185"/>
    </location>
</feature>
<evidence type="ECO:0000313" key="4">
    <source>
        <dbReference type="RefSeq" id="XP_030979192.1"/>
    </source>
</evidence>
<dbReference type="SUPFAM" id="SSF52266">
    <property type="entry name" value="SGNH hydrolase"/>
    <property type="match status" value="1"/>
</dbReference>
<dbReference type="CDD" id="cd00229">
    <property type="entry name" value="SGNH_hydrolase"/>
    <property type="match status" value="1"/>
</dbReference>
<dbReference type="InterPro" id="IPR013830">
    <property type="entry name" value="SGNH_hydro"/>
</dbReference>